<dbReference type="SUPFAM" id="SSF47576">
    <property type="entry name" value="Calponin-homology domain, CH-domain"/>
    <property type="match status" value="1"/>
</dbReference>
<reference evidence="2" key="2">
    <citation type="journal article" date="2018" name="Environ. Sci. Technol.">
        <title>The Toxicogenome of Hyalella azteca: A Model for Sediment Ecotoxicology and Evolutionary Toxicology.</title>
        <authorList>
            <person name="Poynton H.C."/>
            <person name="Hasenbein S."/>
            <person name="Benoit J.B."/>
            <person name="Sepulveda M.S."/>
            <person name="Poelchau M.F."/>
            <person name="Hughes D.S.T."/>
            <person name="Murali S.C."/>
            <person name="Chen S."/>
            <person name="Glastad K.M."/>
            <person name="Goodisman M.A.D."/>
            <person name="Werren J.H."/>
            <person name="Vineis J.H."/>
            <person name="Bowen J.L."/>
            <person name="Friedrich M."/>
            <person name="Jones J."/>
            <person name="Robertson H.M."/>
            <person name="Feyereisen R."/>
            <person name="Mechler-Hickson A."/>
            <person name="Mathers N."/>
            <person name="Lee C.E."/>
            <person name="Colbourne J.K."/>
            <person name="Biales A."/>
            <person name="Johnston J.S."/>
            <person name="Wellborn G.A."/>
            <person name="Rosendale A.J."/>
            <person name="Cridge A.G."/>
            <person name="Munoz-Torres M.C."/>
            <person name="Bain P.A."/>
            <person name="Manny A.R."/>
            <person name="Major K.M."/>
            <person name="Lambert F.N."/>
            <person name="Vulpe C.D."/>
            <person name="Tuck P."/>
            <person name="Blalock B.J."/>
            <person name="Lin Y.Y."/>
            <person name="Smith M.E."/>
            <person name="Ochoa-Acuna H."/>
            <person name="Chen M.M."/>
            <person name="Childers C.P."/>
            <person name="Qu J."/>
            <person name="Dugan S."/>
            <person name="Lee S.L."/>
            <person name="Chao H."/>
            <person name="Dinh H."/>
            <person name="Han Y."/>
            <person name="Doddapaneni H."/>
            <person name="Worley K.C."/>
            <person name="Muzny D.M."/>
            <person name="Gibbs R.A."/>
            <person name="Richards S."/>
        </authorList>
    </citation>
    <scope>NUCLEOTIDE SEQUENCE</scope>
    <source>
        <strain evidence="2">HAZT.00-mixed</strain>
        <tissue evidence="2">Whole organism</tissue>
    </source>
</reference>
<evidence type="ECO:0000259" key="1">
    <source>
        <dbReference type="PROSITE" id="PS50021"/>
    </source>
</evidence>
<dbReference type="EMBL" id="JQDR03012328">
    <property type="protein sequence ID" value="KAA0191402.1"/>
    <property type="molecule type" value="Genomic_DNA"/>
</dbReference>
<dbReference type="InterPro" id="IPR036872">
    <property type="entry name" value="CH_dom_sf"/>
</dbReference>
<evidence type="ECO:0000313" key="2">
    <source>
        <dbReference type="EMBL" id="KAA0191402.1"/>
    </source>
</evidence>
<dbReference type="PANTHER" id="PTHR21524">
    <property type="entry name" value="SPECTRIN REPEAT CONTAINING NUCLEAR ENVELOPE PROTEIN 2"/>
    <property type="match status" value="1"/>
</dbReference>
<dbReference type="Proteomes" id="UP000711488">
    <property type="component" value="Unassembled WGS sequence"/>
</dbReference>
<feature type="domain" description="Calponin-homology (CH)" evidence="1">
    <location>
        <begin position="1"/>
        <end position="71"/>
    </location>
</feature>
<reference evidence="2" key="3">
    <citation type="submission" date="2019-06" db="EMBL/GenBank/DDBJ databases">
        <authorList>
            <person name="Poynton C."/>
            <person name="Hasenbein S."/>
            <person name="Benoit J.B."/>
            <person name="Sepulveda M.S."/>
            <person name="Poelchau M.F."/>
            <person name="Murali S.C."/>
            <person name="Chen S."/>
            <person name="Glastad K.M."/>
            <person name="Werren J.H."/>
            <person name="Vineis J.H."/>
            <person name="Bowen J.L."/>
            <person name="Friedrich M."/>
            <person name="Jones J."/>
            <person name="Robertson H.M."/>
            <person name="Feyereisen R."/>
            <person name="Mechler-Hickson A."/>
            <person name="Mathers N."/>
            <person name="Lee C.E."/>
            <person name="Colbourne J.K."/>
            <person name="Biales A."/>
            <person name="Johnston J.S."/>
            <person name="Wellborn G.A."/>
            <person name="Rosendale A.J."/>
            <person name="Cridge A.G."/>
            <person name="Munoz-Torres M.C."/>
            <person name="Bain P.A."/>
            <person name="Manny A.R."/>
            <person name="Major K.M."/>
            <person name="Lambert F.N."/>
            <person name="Vulpe C.D."/>
            <person name="Tuck P."/>
            <person name="Blalock B.J."/>
            <person name="Lin Y.-Y."/>
            <person name="Smith M.E."/>
            <person name="Ochoa-Acuna H."/>
            <person name="Chen M.-J.M."/>
            <person name="Childers C.P."/>
            <person name="Qu J."/>
            <person name="Dugan S."/>
            <person name="Lee S.L."/>
            <person name="Chao H."/>
            <person name="Dinh H."/>
            <person name="Han Y."/>
            <person name="Doddapaneni H."/>
            <person name="Worley K.C."/>
            <person name="Muzny D.M."/>
            <person name="Gibbs R.A."/>
            <person name="Richards S."/>
        </authorList>
    </citation>
    <scope>NUCLEOTIDE SEQUENCE</scope>
    <source>
        <strain evidence="2">HAZT.00-mixed</strain>
        <tissue evidence="2">Whole organism</tissue>
    </source>
</reference>
<protein>
    <recommendedName>
        <fullName evidence="1">Calponin-homology (CH) domain-containing protein</fullName>
    </recommendedName>
</protein>
<dbReference type="Gene3D" id="1.10.418.10">
    <property type="entry name" value="Calponin-like domain"/>
    <property type="match status" value="1"/>
</dbReference>
<dbReference type="PROSITE" id="PS50021">
    <property type="entry name" value="CH"/>
    <property type="match status" value="1"/>
</dbReference>
<organism evidence="2">
    <name type="scientific">Hyalella azteca</name>
    <name type="common">Amphipod</name>
    <dbReference type="NCBI Taxonomy" id="294128"/>
    <lineage>
        <taxon>Eukaryota</taxon>
        <taxon>Metazoa</taxon>
        <taxon>Ecdysozoa</taxon>
        <taxon>Arthropoda</taxon>
        <taxon>Crustacea</taxon>
        <taxon>Multicrustacea</taxon>
        <taxon>Malacostraca</taxon>
        <taxon>Eumalacostraca</taxon>
        <taxon>Peracarida</taxon>
        <taxon>Amphipoda</taxon>
        <taxon>Senticaudata</taxon>
        <taxon>Talitrida</taxon>
        <taxon>Talitroidea</taxon>
        <taxon>Hyalellidae</taxon>
        <taxon>Hyalella</taxon>
    </lineage>
</organism>
<accession>A0A6A0GX10</accession>
<sequence>MRLVIAGRQVHDLFNDMRDGHALISLLEVLSGESLPRDKGHMRFHMLNNVQYALDFLRYRQCSKSSSVFLQ</sequence>
<dbReference type="AlphaFoldDB" id="A0A6A0GX10"/>
<dbReference type="Pfam" id="PF00307">
    <property type="entry name" value="CH"/>
    <property type="match status" value="1"/>
</dbReference>
<comment type="caution">
    <text evidence="2">The sequence shown here is derived from an EMBL/GenBank/DDBJ whole genome shotgun (WGS) entry which is preliminary data.</text>
</comment>
<proteinExistence type="predicted"/>
<reference evidence="2" key="1">
    <citation type="submission" date="2014-08" db="EMBL/GenBank/DDBJ databases">
        <authorList>
            <person name="Murali S."/>
            <person name="Richards S."/>
            <person name="Bandaranaike D."/>
            <person name="Bellair M."/>
            <person name="Blankenburg K."/>
            <person name="Chao H."/>
            <person name="Dinh H."/>
            <person name="Doddapaneni H."/>
            <person name="Dugan-Rocha S."/>
            <person name="Elkadiri S."/>
            <person name="Gnanaolivu R."/>
            <person name="Hughes D."/>
            <person name="Lee S."/>
            <person name="Li M."/>
            <person name="Ming W."/>
            <person name="Munidasa M."/>
            <person name="Muniz J."/>
            <person name="Nguyen L."/>
            <person name="Osuji N."/>
            <person name="Pu L.-L."/>
            <person name="Puazo M."/>
            <person name="Skinner E."/>
            <person name="Qu C."/>
            <person name="Quiroz J."/>
            <person name="Raj R."/>
            <person name="Weissenberger G."/>
            <person name="Xin Y."/>
            <person name="Zou X."/>
            <person name="Han Y."/>
            <person name="Worley K."/>
            <person name="Muzny D."/>
            <person name="Gibbs R."/>
        </authorList>
    </citation>
    <scope>NUCLEOTIDE SEQUENCE</scope>
    <source>
        <strain evidence="2">HAZT.00-mixed</strain>
        <tissue evidence="2">Whole organism</tissue>
    </source>
</reference>
<dbReference type="InterPro" id="IPR001715">
    <property type="entry name" value="CH_dom"/>
</dbReference>
<gene>
    <name evidence="2" type="ORF">HAZT_HAZT007387</name>
</gene>
<name>A0A6A0GX10_HYAAZ</name>